<dbReference type="PANTHER" id="PTHR14289:SF16">
    <property type="entry name" value="POLYMERASE DELTA-INTERACTING PROTEIN 2"/>
    <property type="match status" value="1"/>
</dbReference>
<dbReference type="InterPro" id="IPR036767">
    <property type="entry name" value="ApaG_sf"/>
</dbReference>
<dbReference type="PANTHER" id="PTHR14289">
    <property type="entry name" value="F-BOX ONLY PROTEIN 3"/>
    <property type="match status" value="1"/>
</dbReference>
<dbReference type="InterPro" id="IPR007474">
    <property type="entry name" value="ApaG_domain"/>
</dbReference>
<name>A0A3T0E6T9_9PROT</name>
<gene>
    <name evidence="1" type="ORF">X907_0471</name>
</gene>
<dbReference type="GO" id="GO:0070987">
    <property type="term" value="P:error-free translesion synthesis"/>
    <property type="evidence" value="ECO:0007669"/>
    <property type="project" value="TreeGrafter"/>
</dbReference>
<dbReference type="HAMAP" id="MF_00791">
    <property type="entry name" value="ApaG"/>
    <property type="match status" value="1"/>
</dbReference>
<dbReference type="NCBIfam" id="NF003967">
    <property type="entry name" value="PRK05461.1"/>
    <property type="match status" value="1"/>
</dbReference>
<dbReference type="EMBL" id="CP018911">
    <property type="protein sequence ID" value="AZU03019.1"/>
    <property type="molecule type" value="Genomic_DNA"/>
</dbReference>
<dbReference type="SUPFAM" id="SSF110069">
    <property type="entry name" value="ApaG-like"/>
    <property type="match status" value="1"/>
</dbReference>
<dbReference type="Pfam" id="PF04379">
    <property type="entry name" value="DUF525"/>
    <property type="match status" value="1"/>
</dbReference>
<evidence type="ECO:0000313" key="2">
    <source>
        <dbReference type="Proteomes" id="UP000286954"/>
    </source>
</evidence>
<proteinExistence type="inferred from homology"/>
<reference evidence="1 2" key="1">
    <citation type="submission" date="2016-12" db="EMBL/GenBank/DDBJ databases">
        <title>The genome of dimorphic prosthecate Glycocaulis alkaliphilus 6b-8t, isolated from crude oil dictates its adaptability in petroleum environments.</title>
        <authorList>
            <person name="Wu X.-L."/>
            <person name="Geng S."/>
        </authorList>
    </citation>
    <scope>NUCLEOTIDE SEQUENCE [LARGE SCALE GENOMIC DNA]</scope>
    <source>
        <strain evidence="1 2">6B-8</strain>
    </source>
</reference>
<dbReference type="PROSITE" id="PS51087">
    <property type="entry name" value="APAG"/>
    <property type="match status" value="1"/>
</dbReference>
<organism evidence="1 2">
    <name type="scientific">Glycocaulis alkaliphilus</name>
    <dbReference type="NCBI Taxonomy" id="1434191"/>
    <lineage>
        <taxon>Bacteria</taxon>
        <taxon>Pseudomonadati</taxon>
        <taxon>Pseudomonadota</taxon>
        <taxon>Alphaproteobacteria</taxon>
        <taxon>Maricaulales</taxon>
        <taxon>Maricaulaceae</taxon>
        <taxon>Glycocaulis</taxon>
    </lineage>
</organism>
<dbReference type="OrthoDB" id="9795226at2"/>
<dbReference type="KEGG" id="gak:X907_0471"/>
<protein>
    <submittedName>
        <fullName evidence="1">ApaG protein</fullName>
    </submittedName>
</protein>
<dbReference type="AlphaFoldDB" id="A0A3T0E6T9"/>
<keyword evidence="2" id="KW-1185">Reference proteome</keyword>
<evidence type="ECO:0000313" key="1">
    <source>
        <dbReference type="EMBL" id="AZU03019.1"/>
    </source>
</evidence>
<dbReference type="InterPro" id="IPR023065">
    <property type="entry name" value="Uncharacterised_ApaG"/>
</dbReference>
<accession>A0A3T0E6T9</accession>
<dbReference type="RefSeq" id="WP_127565447.1">
    <property type="nucleotide sequence ID" value="NZ_BMFB01000002.1"/>
</dbReference>
<dbReference type="Gene3D" id="2.60.40.1470">
    <property type="entry name" value="ApaG domain"/>
    <property type="match status" value="1"/>
</dbReference>
<sequence length="130" mass="14481">MYMLETEGVIIRVEPDYLETESEPDENRYIWSYTVEIENSGSAPVQLMTREWRITDAKGRTRVVKGEGVIGEKPVIAPGECFRYTSGAPLPTPSGFMSGQYEMRRADGAVFNAAIPSFALDSPFMPATLH</sequence>
<dbReference type="Proteomes" id="UP000286954">
    <property type="component" value="Chromosome"/>
</dbReference>